<dbReference type="Proteomes" id="UP001385951">
    <property type="component" value="Unassembled WGS sequence"/>
</dbReference>
<name>A0AAW0FWD0_9APHY</name>
<evidence type="ECO:0008006" key="3">
    <source>
        <dbReference type="Google" id="ProtNLM"/>
    </source>
</evidence>
<dbReference type="AlphaFoldDB" id="A0AAW0FWD0"/>
<reference evidence="1 2" key="1">
    <citation type="submission" date="2022-09" db="EMBL/GenBank/DDBJ databases">
        <authorList>
            <person name="Palmer J.M."/>
        </authorList>
    </citation>
    <scope>NUCLEOTIDE SEQUENCE [LARGE SCALE GENOMIC DNA]</scope>
    <source>
        <strain evidence="1 2">DSM 7382</strain>
    </source>
</reference>
<keyword evidence="2" id="KW-1185">Reference proteome</keyword>
<evidence type="ECO:0000313" key="1">
    <source>
        <dbReference type="EMBL" id="KAK7685211.1"/>
    </source>
</evidence>
<proteinExistence type="predicted"/>
<sequence>MSGKRSSPHLQFNRTRCSLQSLAISFDHHPSTILDHFIKAGPFIASLKHILIAFNYGHVGSIFQEILALLHHCSHSLEELNILNGYISETSFLEGSLQLSKTFSAVSFTPYISTHGGAEKHFDNDAEQLDNLLSSDSFPRFRTFRLLAN</sequence>
<organism evidence="1 2">
    <name type="scientific">Cerrena zonata</name>
    <dbReference type="NCBI Taxonomy" id="2478898"/>
    <lineage>
        <taxon>Eukaryota</taxon>
        <taxon>Fungi</taxon>
        <taxon>Dikarya</taxon>
        <taxon>Basidiomycota</taxon>
        <taxon>Agaricomycotina</taxon>
        <taxon>Agaricomycetes</taxon>
        <taxon>Polyporales</taxon>
        <taxon>Cerrenaceae</taxon>
        <taxon>Cerrena</taxon>
    </lineage>
</organism>
<gene>
    <name evidence="1" type="ORF">QCA50_011574</name>
</gene>
<comment type="caution">
    <text evidence="1">The sequence shown here is derived from an EMBL/GenBank/DDBJ whole genome shotgun (WGS) entry which is preliminary data.</text>
</comment>
<evidence type="ECO:0000313" key="2">
    <source>
        <dbReference type="Proteomes" id="UP001385951"/>
    </source>
</evidence>
<accession>A0AAW0FWD0</accession>
<protein>
    <recommendedName>
        <fullName evidence="3">Maturase</fullName>
    </recommendedName>
</protein>
<dbReference type="EMBL" id="JASBNA010000021">
    <property type="protein sequence ID" value="KAK7685211.1"/>
    <property type="molecule type" value="Genomic_DNA"/>
</dbReference>